<dbReference type="PANTHER" id="PTHR24198:SF165">
    <property type="entry name" value="ANKYRIN REPEAT-CONTAINING PROTEIN-RELATED"/>
    <property type="match status" value="1"/>
</dbReference>
<dbReference type="Proteomes" id="UP000246991">
    <property type="component" value="Unassembled WGS sequence"/>
</dbReference>
<dbReference type="Pfam" id="PF12796">
    <property type="entry name" value="Ank_2"/>
    <property type="match status" value="1"/>
</dbReference>
<dbReference type="EMBL" id="PYWC01000057">
    <property type="protein sequence ID" value="PWW74722.1"/>
    <property type="molecule type" value="Genomic_DNA"/>
</dbReference>
<protein>
    <submittedName>
        <fullName evidence="3">Ankyrin</fullName>
    </submittedName>
</protein>
<reference evidence="3 4" key="1">
    <citation type="submission" date="2018-03" db="EMBL/GenBank/DDBJ databases">
        <title>Genomes of Pezizomycetes fungi and the evolution of truffles.</title>
        <authorList>
            <person name="Murat C."/>
            <person name="Payen T."/>
            <person name="Noel B."/>
            <person name="Kuo A."/>
            <person name="Martin F.M."/>
        </authorList>
    </citation>
    <scope>NUCLEOTIDE SEQUENCE [LARGE SCALE GENOMIC DNA]</scope>
    <source>
        <strain evidence="3">091103-1</strain>
    </source>
</reference>
<evidence type="ECO:0000256" key="1">
    <source>
        <dbReference type="ARBA" id="ARBA00022737"/>
    </source>
</evidence>
<dbReference type="AlphaFoldDB" id="A0A317SJW3"/>
<dbReference type="SMART" id="SM00248">
    <property type="entry name" value="ANK"/>
    <property type="match status" value="3"/>
</dbReference>
<sequence>IAAGTEWNPQAIQVLLDSGFDPEIRGECGMTPLMSAIFSQSEIIVKLLLTREEVRNSRTVDDMVNAPLHFASTCGAPEILRTLLQIPTFDVNLSGPHGWTPLHSAEVFGEGAPTSLLLTHPEIDVNAIDDERSTPLISA</sequence>
<accession>A0A317SJW3</accession>
<name>A0A317SJW3_9PEZI</name>
<feature type="non-terminal residue" evidence="3">
    <location>
        <position position="1"/>
    </location>
</feature>
<dbReference type="SUPFAM" id="SSF48403">
    <property type="entry name" value="Ankyrin repeat"/>
    <property type="match status" value="1"/>
</dbReference>
<keyword evidence="4" id="KW-1185">Reference proteome</keyword>
<feature type="non-terminal residue" evidence="3">
    <location>
        <position position="139"/>
    </location>
</feature>
<proteinExistence type="predicted"/>
<dbReference type="InterPro" id="IPR036770">
    <property type="entry name" value="Ankyrin_rpt-contain_sf"/>
</dbReference>
<evidence type="ECO:0000256" key="2">
    <source>
        <dbReference type="ARBA" id="ARBA00023043"/>
    </source>
</evidence>
<dbReference type="Gene3D" id="1.25.40.20">
    <property type="entry name" value="Ankyrin repeat-containing domain"/>
    <property type="match status" value="1"/>
</dbReference>
<dbReference type="STRING" id="42249.A0A317SJW3"/>
<dbReference type="OrthoDB" id="194358at2759"/>
<gene>
    <name evidence="3" type="ORF">C7212DRAFT_144141</name>
</gene>
<evidence type="ECO:0000313" key="4">
    <source>
        <dbReference type="Proteomes" id="UP000246991"/>
    </source>
</evidence>
<comment type="caution">
    <text evidence="3">The sequence shown here is derived from an EMBL/GenBank/DDBJ whole genome shotgun (WGS) entry which is preliminary data.</text>
</comment>
<organism evidence="3 4">
    <name type="scientific">Tuber magnatum</name>
    <name type="common">white Piedmont truffle</name>
    <dbReference type="NCBI Taxonomy" id="42249"/>
    <lineage>
        <taxon>Eukaryota</taxon>
        <taxon>Fungi</taxon>
        <taxon>Dikarya</taxon>
        <taxon>Ascomycota</taxon>
        <taxon>Pezizomycotina</taxon>
        <taxon>Pezizomycetes</taxon>
        <taxon>Pezizales</taxon>
        <taxon>Tuberaceae</taxon>
        <taxon>Tuber</taxon>
    </lineage>
</organism>
<dbReference type="InterPro" id="IPR002110">
    <property type="entry name" value="Ankyrin_rpt"/>
</dbReference>
<keyword evidence="1" id="KW-0677">Repeat</keyword>
<evidence type="ECO:0000313" key="3">
    <source>
        <dbReference type="EMBL" id="PWW74722.1"/>
    </source>
</evidence>
<dbReference type="PANTHER" id="PTHR24198">
    <property type="entry name" value="ANKYRIN REPEAT AND PROTEIN KINASE DOMAIN-CONTAINING PROTEIN"/>
    <property type="match status" value="1"/>
</dbReference>
<keyword evidence="2" id="KW-0040">ANK repeat</keyword>